<name>A0A1I9G769_BRUMA</name>
<sequence>MDGETVLMTTTSFCDVMFIQGMSVKKVIHGHVFIDMKTRITSYGPHNGIIVHCGIQQEPSTFWPYVLSNASNSLCTQQLNIAPTSATIHWPTVKESDDNQQDKATSSLSNQHYQLTDKDRISANNFNDSKKVRLNVFETKQTVFETNPMKIKLKSLNMTSNNCKSNLNNASAKISNGNISSTKDAPLTNAQNVNCHHNEERAMKKNDLNENIRPESMIYSERNGQNTSSIIPMEYSTKRKFINCKYYNEFNDEIMKYDYNQIKKEFVTDSSLIKIPVTINPSKIANEFTNDFKLDWQQSNDRRFSKNLPYSFASSLNQKRQSYRNIPDLFQKQPNHKNVPEQLYHLYETQDAFGNPLKQFEMEVEISEQPLLNISKKHLSTNYDQYNRNLNDDIGLSLISDNFKSKSKLKLKDGHYTESQPEYLQPSSNNIFNDTELLRHHCDSLSVRSEIPTQLKVQESTVRTELNENKISVNEGKNISEKTASKLSEVLSTMNCQRLEMTAKERSRDNNRELMIEEGKNFENIFGKLKADNNGGVNNAGITSIKPILHTSSRKSSIRKKVQFPVEWPQVIALEHRLLIDDLHLV</sequence>
<dbReference type="AlphaFoldDB" id="A0A1I9G769"/>
<dbReference type="EMBL" id="LN854849">
    <property type="protein sequence ID" value="CDQ04138.1"/>
    <property type="molecule type" value="Genomic_DNA"/>
</dbReference>
<proteinExistence type="predicted"/>
<reference evidence="1" key="2">
    <citation type="submission" date="2012-12" db="EMBL/GenBank/DDBJ databases">
        <authorList>
            <consortium name="WormBase Consortium"/>
            <person name="Ghedin E."/>
            <person name="Paulini M."/>
        </authorList>
    </citation>
    <scope>NUCLEOTIDE SEQUENCE</scope>
    <source>
        <strain evidence="1">FR3</strain>
    </source>
</reference>
<dbReference type="OMA" id="TSYGPHN"/>
<gene>
    <name evidence="1" type="primary">Bm7823</name>
    <name evidence="1" type="ORF">BM_Bm7823</name>
</gene>
<reference evidence="1" key="1">
    <citation type="journal article" date="2007" name="Science">
        <title>Draft genome of the filarial nematode parasite Brugia malayi.</title>
        <authorList>
            <person name="Ghedin E."/>
            <person name="Wang S."/>
            <person name="Spiro D."/>
            <person name="Caler E."/>
            <person name="Zhao Q."/>
            <person name="Crabtree J."/>
            <person name="Allen J.E."/>
            <person name="Delcher A.L."/>
            <person name="Guiliano D.B."/>
            <person name="Miranda-Saavedra D."/>
            <person name="Angiuoli S.V."/>
            <person name="Creasy T."/>
            <person name="Amedeo P."/>
            <person name="Haas B."/>
            <person name="El-Sayed N.M."/>
            <person name="Wortman J.R."/>
            <person name="Feldblyum T."/>
            <person name="Tallon L."/>
            <person name="Schatz M."/>
            <person name="Shumway M."/>
            <person name="Koo H."/>
            <person name="Salzberg S.L."/>
            <person name="Schobel S."/>
            <person name="Pertea M."/>
            <person name="Pop M."/>
            <person name="White O."/>
            <person name="Barton G.J."/>
            <person name="Carlow C.K."/>
            <person name="Crawford M.J."/>
            <person name="Daub J."/>
            <person name="Dimmic M.W."/>
            <person name="Estes C.F."/>
            <person name="Foster J.M."/>
            <person name="Ganatra M."/>
            <person name="Gregory W.F."/>
            <person name="Johnson N.M."/>
            <person name="Jin J."/>
            <person name="Komuniecki R."/>
            <person name="Korf I."/>
            <person name="Kumar S."/>
            <person name="Laney S."/>
            <person name="Li B.W."/>
            <person name="Li W."/>
            <person name="Lindblom T.H."/>
            <person name="Lustigman S."/>
            <person name="Ma D."/>
            <person name="Maina C.V."/>
            <person name="Martin D.M."/>
            <person name="McCarter J.P."/>
            <person name="McReynolds L."/>
            <person name="Mitreva M."/>
            <person name="Nutman T.B."/>
            <person name="Parkinson J."/>
            <person name="Peregrin-Alvarez J.M."/>
            <person name="Poole C."/>
            <person name="Ren Q."/>
            <person name="Saunders L."/>
            <person name="Sluder A.E."/>
            <person name="Smith K."/>
            <person name="Stanke M."/>
            <person name="Unnasch T.R."/>
            <person name="Ware J."/>
            <person name="Wei A.D."/>
            <person name="Weil G."/>
            <person name="Williams D.J."/>
            <person name="Zhang Y."/>
            <person name="Williams S.A."/>
            <person name="Fraser-Liggett C."/>
            <person name="Slatko B."/>
            <person name="Blaxter M.L."/>
            <person name="Scott A.L."/>
        </authorList>
    </citation>
    <scope>NUCLEOTIDE SEQUENCE</scope>
    <source>
        <strain evidence="1">FR3</strain>
    </source>
</reference>
<evidence type="ECO:0000313" key="1">
    <source>
        <dbReference type="EMBL" id="CDQ04138.1"/>
    </source>
</evidence>
<protein>
    <submittedName>
        <fullName evidence="1">Bm7823, isoform a</fullName>
    </submittedName>
</protein>
<organism evidence="1">
    <name type="scientific">Brugia malayi</name>
    <name type="common">Filarial nematode worm</name>
    <dbReference type="NCBI Taxonomy" id="6279"/>
    <lineage>
        <taxon>Eukaryota</taxon>
        <taxon>Metazoa</taxon>
        <taxon>Ecdysozoa</taxon>
        <taxon>Nematoda</taxon>
        <taxon>Chromadorea</taxon>
        <taxon>Rhabditida</taxon>
        <taxon>Spirurina</taxon>
        <taxon>Spiruromorpha</taxon>
        <taxon>Filarioidea</taxon>
        <taxon>Onchocercidae</taxon>
        <taxon>Brugia</taxon>
    </lineage>
</organism>
<accession>A0A1I9G769</accession>